<dbReference type="EMBL" id="VBTY01000013">
    <property type="protein sequence ID" value="MDG3493527.1"/>
    <property type="molecule type" value="Genomic_DNA"/>
</dbReference>
<keyword evidence="10" id="KW-1185">Reference proteome</keyword>
<comment type="subcellular location">
    <subcellularLocation>
        <location evidence="1">Cell inner membrane</location>
    </subcellularLocation>
</comment>
<gene>
    <name evidence="9" type="ORF">FEV09_03050</name>
</gene>
<comment type="similarity">
    <text evidence="7">Belongs to the CmpA/NrtA family.</text>
</comment>
<dbReference type="Pfam" id="PF13379">
    <property type="entry name" value="NMT1_2"/>
    <property type="match status" value="1"/>
</dbReference>
<keyword evidence="5" id="KW-0406">Ion transport</keyword>
<dbReference type="CDD" id="cd13553">
    <property type="entry name" value="PBP2_NrtA_CpmA_like"/>
    <property type="match status" value="1"/>
</dbReference>
<dbReference type="InterPro" id="IPR006311">
    <property type="entry name" value="TAT_signal"/>
</dbReference>
<evidence type="ECO:0000256" key="6">
    <source>
        <dbReference type="ARBA" id="ARBA00023136"/>
    </source>
</evidence>
<keyword evidence="2" id="KW-0813">Transport</keyword>
<dbReference type="AlphaFoldDB" id="A0A9X4RGN3"/>
<dbReference type="SUPFAM" id="SSF53850">
    <property type="entry name" value="Periplasmic binding protein-like II"/>
    <property type="match status" value="1"/>
</dbReference>
<name>A0A9X4RGN3_9CYAN</name>
<comment type="caution">
    <text evidence="9">The sequence shown here is derived from an EMBL/GenBank/DDBJ whole genome shotgun (WGS) entry which is preliminary data.</text>
</comment>
<evidence type="ECO:0000256" key="1">
    <source>
        <dbReference type="ARBA" id="ARBA00004533"/>
    </source>
</evidence>
<keyword evidence="3" id="KW-1003">Cell membrane</keyword>
<evidence type="ECO:0000256" key="2">
    <source>
        <dbReference type="ARBA" id="ARBA00022448"/>
    </source>
</evidence>
<dbReference type="Proteomes" id="UP001152872">
    <property type="component" value="Unassembled WGS sequence"/>
</dbReference>
<protein>
    <submittedName>
        <fullName evidence="9">ABC transporter substrate-binding protein</fullName>
    </submittedName>
</protein>
<dbReference type="Gene3D" id="3.40.190.10">
    <property type="entry name" value="Periplasmic binding protein-like II"/>
    <property type="match status" value="2"/>
</dbReference>
<organism evidence="9 10">
    <name type="scientific">Pseudanabaena catenata USMAC16</name>
    <dbReference type="NCBI Taxonomy" id="1855837"/>
    <lineage>
        <taxon>Bacteria</taxon>
        <taxon>Bacillati</taxon>
        <taxon>Cyanobacteriota</taxon>
        <taxon>Cyanophyceae</taxon>
        <taxon>Pseudanabaenales</taxon>
        <taxon>Pseudanabaenaceae</taxon>
        <taxon>Pseudanabaena</taxon>
    </lineage>
</organism>
<evidence type="ECO:0000256" key="7">
    <source>
        <dbReference type="ARBA" id="ARBA00024031"/>
    </source>
</evidence>
<dbReference type="InterPro" id="IPR044527">
    <property type="entry name" value="NrtA/CpmA_ABC-bd_dom"/>
</dbReference>
<accession>A0A9X4RGN3</accession>
<evidence type="ECO:0000313" key="9">
    <source>
        <dbReference type="EMBL" id="MDG3493527.1"/>
    </source>
</evidence>
<dbReference type="RefSeq" id="WP_009625565.1">
    <property type="nucleotide sequence ID" value="NZ_VBTY01000013.1"/>
</dbReference>
<dbReference type="PANTHER" id="PTHR30024:SF43">
    <property type="entry name" value="BLL4572 PROTEIN"/>
    <property type="match status" value="1"/>
</dbReference>
<dbReference type="PANTHER" id="PTHR30024">
    <property type="entry name" value="ALIPHATIC SULFONATES-BINDING PROTEIN-RELATED"/>
    <property type="match status" value="1"/>
</dbReference>
<dbReference type="GO" id="GO:0006811">
    <property type="term" value="P:monoatomic ion transport"/>
    <property type="evidence" value="ECO:0007669"/>
    <property type="project" value="UniProtKB-KW"/>
</dbReference>
<evidence type="ECO:0000256" key="3">
    <source>
        <dbReference type="ARBA" id="ARBA00022475"/>
    </source>
</evidence>
<keyword evidence="6" id="KW-0472">Membrane</keyword>
<keyword evidence="4" id="KW-0997">Cell inner membrane</keyword>
<evidence type="ECO:0000256" key="4">
    <source>
        <dbReference type="ARBA" id="ARBA00022519"/>
    </source>
</evidence>
<sequence length="423" mass="46774">MTWNNICDCCGMSRRDFLKLTGLFSTSMGVTLATGGCQSNLTSTASSSSTPTSSKVATSPTNASGSDQPVKIGYLPITDASPLLIAHARKLYEAEGLTVEQPRLFRSWAQVVEAFLARQVNVIHVLSPIPISLRYGRKFPTKVVAWNHTNGSALTVLPEIETVKNLGGRTIAVPFWYSIHNVVLQQVLKKEGLKITRKAQDTAIADDEVNLVVLPPSDMVSALANKSIGGYIVAEPFNAAAENLKTGKILRFTGDVWQDHACCVVALHEEDTTQKKEWSQKVVNAIVKAQLWIRDNREETAQVLSKEGTGKYTPHPLPALKRTLTYYDKEVYGKQGAIKHPDWNNNRIDFQPYPFPSYTEELVRLLKETQVEGDVAFLQNLDPKEVAKDLIDDSFVKNALQQVGGLKAFGLKEDFSRLETISI</sequence>
<dbReference type="PROSITE" id="PS51318">
    <property type="entry name" value="TAT"/>
    <property type="match status" value="1"/>
</dbReference>
<proteinExistence type="inferred from homology"/>
<feature type="region of interest" description="Disordered" evidence="8">
    <location>
        <begin position="42"/>
        <end position="66"/>
    </location>
</feature>
<evidence type="ECO:0000256" key="8">
    <source>
        <dbReference type="SAM" id="MobiDB-lite"/>
    </source>
</evidence>
<evidence type="ECO:0000313" key="10">
    <source>
        <dbReference type="Proteomes" id="UP001152872"/>
    </source>
</evidence>
<feature type="compositionally biased region" description="Low complexity" evidence="8">
    <location>
        <begin position="42"/>
        <end position="61"/>
    </location>
</feature>
<evidence type="ECO:0000256" key="5">
    <source>
        <dbReference type="ARBA" id="ARBA00023065"/>
    </source>
</evidence>
<dbReference type="GO" id="GO:0005886">
    <property type="term" value="C:plasma membrane"/>
    <property type="evidence" value="ECO:0007669"/>
    <property type="project" value="UniProtKB-SubCell"/>
</dbReference>
<reference evidence="9" key="1">
    <citation type="submission" date="2019-05" db="EMBL/GenBank/DDBJ databases">
        <title>Whole genome sequencing of Pseudanabaena catenata USMAC16.</title>
        <authorList>
            <person name="Khan Z."/>
            <person name="Omar W.M."/>
            <person name="Convey P."/>
            <person name="Merican F."/>
            <person name="Najimudin N."/>
        </authorList>
    </citation>
    <scope>NUCLEOTIDE SEQUENCE</scope>
    <source>
        <strain evidence="9">USMAC16</strain>
    </source>
</reference>